<dbReference type="InterPro" id="IPR054613">
    <property type="entry name" value="Peptidase_S78_dom"/>
</dbReference>
<protein>
    <submittedName>
        <fullName evidence="5">HK97 family phage prohead protease</fullName>
    </submittedName>
</protein>
<feature type="domain" description="Prohead serine protease" evidence="4">
    <location>
        <begin position="7"/>
        <end position="62"/>
    </location>
</feature>
<sequence>MEIRAVQDNPDSNEMIVEGYAIRFNEPAIFDFGGEEFREIIDSRALDKADMTDVPLKYNHSDHVMVM</sequence>
<keyword evidence="1" id="KW-1188">Viral release from host cell</keyword>
<evidence type="ECO:0000313" key="6">
    <source>
        <dbReference type="Proteomes" id="UP000528460"/>
    </source>
</evidence>
<name>A0A7Y4K1T1_9BACT</name>
<dbReference type="Pfam" id="PF04586">
    <property type="entry name" value="Peptidase_S78"/>
    <property type="match status" value="1"/>
</dbReference>
<keyword evidence="2 5" id="KW-0645">Protease</keyword>
<feature type="non-terminal residue" evidence="5">
    <location>
        <position position="67"/>
    </location>
</feature>
<dbReference type="EMBL" id="JABFJW010000777">
    <property type="protein sequence ID" value="NOK15336.1"/>
    <property type="molecule type" value="Genomic_DNA"/>
</dbReference>
<evidence type="ECO:0000256" key="1">
    <source>
        <dbReference type="ARBA" id="ARBA00022612"/>
    </source>
</evidence>
<dbReference type="AlphaFoldDB" id="A0A7Y4K1T1"/>
<evidence type="ECO:0000259" key="4">
    <source>
        <dbReference type="Pfam" id="PF04586"/>
    </source>
</evidence>
<evidence type="ECO:0000256" key="3">
    <source>
        <dbReference type="ARBA" id="ARBA00022801"/>
    </source>
</evidence>
<gene>
    <name evidence="5" type="ORF">HNS30_40690</name>
</gene>
<organism evidence="5 6">
    <name type="scientific">Corallococcus exercitus</name>
    <dbReference type="NCBI Taxonomy" id="2316736"/>
    <lineage>
        <taxon>Bacteria</taxon>
        <taxon>Pseudomonadati</taxon>
        <taxon>Myxococcota</taxon>
        <taxon>Myxococcia</taxon>
        <taxon>Myxococcales</taxon>
        <taxon>Cystobacterineae</taxon>
        <taxon>Myxococcaceae</taxon>
        <taxon>Corallococcus</taxon>
    </lineage>
</organism>
<accession>A0A7Y4K1T1</accession>
<keyword evidence="3" id="KW-0378">Hydrolase</keyword>
<dbReference type="GO" id="GO:0008233">
    <property type="term" value="F:peptidase activity"/>
    <property type="evidence" value="ECO:0007669"/>
    <property type="project" value="UniProtKB-KW"/>
</dbReference>
<evidence type="ECO:0000256" key="2">
    <source>
        <dbReference type="ARBA" id="ARBA00022670"/>
    </source>
</evidence>
<evidence type="ECO:0000313" key="5">
    <source>
        <dbReference type="EMBL" id="NOK15336.1"/>
    </source>
</evidence>
<dbReference type="GO" id="GO:0006508">
    <property type="term" value="P:proteolysis"/>
    <property type="evidence" value="ECO:0007669"/>
    <property type="project" value="UniProtKB-KW"/>
</dbReference>
<proteinExistence type="predicted"/>
<comment type="caution">
    <text evidence="5">The sequence shown here is derived from an EMBL/GenBank/DDBJ whole genome shotgun (WGS) entry which is preliminary data.</text>
</comment>
<dbReference type="Proteomes" id="UP000528460">
    <property type="component" value="Unassembled WGS sequence"/>
</dbReference>
<reference evidence="5 6" key="1">
    <citation type="submission" date="2020-05" db="EMBL/GenBank/DDBJ databases">
        <authorList>
            <person name="Whitworth D."/>
        </authorList>
    </citation>
    <scope>NUCLEOTIDE SEQUENCE [LARGE SCALE GENOMIC DNA]</scope>
    <source>
        <strain evidence="5 6">CA046A</strain>
    </source>
</reference>